<dbReference type="Pfam" id="PF09136">
    <property type="entry name" value="Glucodextran_B"/>
    <property type="match status" value="1"/>
</dbReference>
<proteinExistence type="predicted"/>
<dbReference type="GO" id="GO:0030288">
    <property type="term" value="C:outer membrane-bounded periplasmic space"/>
    <property type="evidence" value="ECO:0007669"/>
    <property type="project" value="InterPro"/>
</dbReference>
<evidence type="ECO:0000313" key="2">
    <source>
        <dbReference type="EMBL" id="OGL53035.1"/>
    </source>
</evidence>
<dbReference type="Gene3D" id="2.60.40.10">
    <property type="entry name" value="Immunoglobulins"/>
    <property type="match status" value="1"/>
</dbReference>
<keyword evidence="1" id="KW-0812">Transmembrane</keyword>
<accession>A0A1F7SH10</accession>
<protein>
    <recommendedName>
        <fullName evidence="4">FlgO domain-containing protein</fullName>
    </recommendedName>
</protein>
<dbReference type="EMBL" id="MGDI01000028">
    <property type="protein sequence ID" value="OGL53035.1"/>
    <property type="molecule type" value="Genomic_DNA"/>
</dbReference>
<evidence type="ECO:0000256" key="1">
    <source>
        <dbReference type="SAM" id="Phobius"/>
    </source>
</evidence>
<dbReference type="STRING" id="1817883.A3G31_09010"/>
<evidence type="ECO:0008006" key="4">
    <source>
        <dbReference type="Google" id="ProtNLM"/>
    </source>
</evidence>
<dbReference type="InterPro" id="IPR011990">
    <property type="entry name" value="TPR-like_helical_dom_sf"/>
</dbReference>
<dbReference type="Pfam" id="PF03783">
    <property type="entry name" value="CsgG"/>
    <property type="match status" value="1"/>
</dbReference>
<reference evidence="2 3" key="1">
    <citation type="journal article" date="2016" name="Nat. Commun.">
        <title>Thousands of microbial genomes shed light on interconnected biogeochemical processes in an aquifer system.</title>
        <authorList>
            <person name="Anantharaman K."/>
            <person name="Brown C.T."/>
            <person name="Hug L.A."/>
            <person name="Sharon I."/>
            <person name="Castelle C.J."/>
            <person name="Probst A.J."/>
            <person name="Thomas B.C."/>
            <person name="Singh A."/>
            <person name="Wilkins M.J."/>
            <person name="Karaoz U."/>
            <person name="Brodie E.L."/>
            <person name="Williams K.H."/>
            <person name="Hubbard S.S."/>
            <person name="Banfield J.F."/>
        </authorList>
    </citation>
    <scope>NUCLEOTIDE SEQUENCE [LARGE SCALE GENOMIC DNA]</scope>
</reference>
<keyword evidence="1" id="KW-1133">Transmembrane helix</keyword>
<dbReference type="InterPro" id="IPR013783">
    <property type="entry name" value="Ig-like_fold"/>
</dbReference>
<sequence>MFINSLSQWGEEVIEEFAMNKRIIFLFIALILLSSLLSIFSCSTPKGDPRYVKDGKQYGTTEGTFRNRWWNYYDRGNSFADGEFFEEAIADYRNSIKQRDEDQRRARTYGMHFIDYFPHRELGISYLNAGKIEDAIKELEASLSSVETAKAKYFLNKARQKFLLEKKTDLKPPSVTIASEKNNLITNEFSVDLEGTAEDDFYVSGITINEKPLRIELAEKRIAFKEKIPLGRGINQITIKAFDLTGKSSEKIVDIRADREGPMVDIESLQITETQGKLKAGILAYAYDDSEISSFMINGKEVLKERGKEVKISHEVDISGRNEKLIFEARDIIGNTTSGDLNQESLSEMTHYPQYAHKGNKLLALNPSFPAIKLKDLDFIKNVFLDRLYIEGSASSPNNIISLAINGESILKRKAKNIFFNFLTPLNKGENNIVVMASDENGLKGEKRAKVKREIEKVRDIGSRMSISILSFEKKGTPSVASDIVYDNLITSFENLKVEGIGRFNLVERAKLDEVLKEQKLSKTPIVDPETAARIGKIVAAEAILIGSIVETKDSIEIYARLVNSETSSIIGAKDVFDQNKSLPGIKTMTDGLALKFNHHLPLVEGLLIKKNGKEIFADIGLNKGLKKEMKFIVFKEGEKLVHPVTGKFLGSDTEPLGEAVIEQVNEDFSKGSLFREFKAGKIKVMDRVITK</sequence>
<comment type="caution">
    <text evidence="2">The sequence shown here is derived from an EMBL/GenBank/DDBJ whole genome shotgun (WGS) entry which is preliminary data.</text>
</comment>
<dbReference type="Proteomes" id="UP000178082">
    <property type="component" value="Unassembled WGS sequence"/>
</dbReference>
<name>A0A1F7SH10_9BACT</name>
<feature type="transmembrane region" description="Helical" evidence="1">
    <location>
        <begin position="23"/>
        <end position="40"/>
    </location>
</feature>
<dbReference type="SUPFAM" id="SSF48452">
    <property type="entry name" value="TPR-like"/>
    <property type="match status" value="1"/>
</dbReference>
<dbReference type="AlphaFoldDB" id="A0A1F7SH10"/>
<dbReference type="InterPro" id="IPR005534">
    <property type="entry name" value="Curli_assmbl/transp-comp_CsgG"/>
</dbReference>
<dbReference type="Gene3D" id="3.40.50.10610">
    <property type="entry name" value="ABC-type transport auxiliary lipoprotein component"/>
    <property type="match status" value="1"/>
</dbReference>
<dbReference type="Gene3D" id="1.25.40.10">
    <property type="entry name" value="Tetratricopeptide repeat domain"/>
    <property type="match status" value="1"/>
</dbReference>
<gene>
    <name evidence="2" type="ORF">A3G31_09010</name>
</gene>
<evidence type="ECO:0000313" key="3">
    <source>
        <dbReference type="Proteomes" id="UP000178082"/>
    </source>
</evidence>
<keyword evidence="1" id="KW-0472">Membrane</keyword>
<organism evidence="2 3">
    <name type="scientific">Candidatus Schekmanbacteria bacterium RIFCSPLOWO2_12_FULL_38_15</name>
    <dbReference type="NCBI Taxonomy" id="1817883"/>
    <lineage>
        <taxon>Bacteria</taxon>
        <taxon>Candidatus Schekmaniibacteriota</taxon>
    </lineage>
</organism>